<name>A0A1R3R6A6_ASPC5</name>
<proteinExistence type="predicted"/>
<evidence type="ECO:0000256" key="1">
    <source>
        <dbReference type="SAM" id="MobiDB-lite"/>
    </source>
</evidence>
<protein>
    <submittedName>
        <fullName evidence="2">Uncharacterized protein</fullName>
    </submittedName>
</protein>
<dbReference type="EMBL" id="KV907617">
    <property type="protein sequence ID" value="OOF90012.1"/>
    <property type="molecule type" value="Genomic_DNA"/>
</dbReference>
<dbReference type="AlphaFoldDB" id="A0A1R3R6A6"/>
<dbReference type="VEuPathDB" id="FungiDB:ASPCADRAFT_212307"/>
<evidence type="ECO:0000313" key="3">
    <source>
        <dbReference type="Proteomes" id="UP000188318"/>
    </source>
</evidence>
<keyword evidence="3" id="KW-1185">Reference proteome</keyword>
<sequence>MTQIQQSMIETLTTGAIHQSYYYHNNKPETTTEMTSTIHTSGKSVPIHAIPPATHIGTSP</sequence>
<feature type="region of interest" description="Disordered" evidence="1">
    <location>
        <begin position="33"/>
        <end position="60"/>
    </location>
</feature>
<organism evidence="2 3">
    <name type="scientific">Aspergillus carbonarius (strain ITEM 5010)</name>
    <dbReference type="NCBI Taxonomy" id="602072"/>
    <lineage>
        <taxon>Eukaryota</taxon>
        <taxon>Fungi</taxon>
        <taxon>Dikarya</taxon>
        <taxon>Ascomycota</taxon>
        <taxon>Pezizomycotina</taxon>
        <taxon>Eurotiomycetes</taxon>
        <taxon>Eurotiomycetidae</taxon>
        <taxon>Eurotiales</taxon>
        <taxon>Aspergillaceae</taxon>
        <taxon>Aspergillus</taxon>
        <taxon>Aspergillus subgen. Circumdati</taxon>
    </lineage>
</organism>
<accession>A0A1R3R6A6</accession>
<gene>
    <name evidence="2" type="ORF">ASPCADRAFT_212307</name>
</gene>
<reference evidence="3" key="1">
    <citation type="journal article" date="2017" name="Genome Biol.">
        <title>Comparative genomics reveals high biological diversity and specific adaptations in the industrially and medically important fungal genus Aspergillus.</title>
        <authorList>
            <person name="de Vries R.P."/>
            <person name="Riley R."/>
            <person name="Wiebenga A."/>
            <person name="Aguilar-Osorio G."/>
            <person name="Amillis S."/>
            <person name="Uchima C.A."/>
            <person name="Anderluh G."/>
            <person name="Asadollahi M."/>
            <person name="Askin M."/>
            <person name="Barry K."/>
            <person name="Battaglia E."/>
            <person name="Bayram O."/>
            <person name="Benocci T."/>
            <person name="Braus-Stromeyer S.A."/>
            <person name="Caldana C."/>
            <person name="Canovas D."/>
            <person name="Cerqueira G.C."/>
            <person name="Chen F."/>
            <person name="Chen W."/>
            <person name="Choi C."/>
            <person name="Clum A."/>
            <person name="Dos Santos R.A."/>
            <person name="Damasio A.R."/>
            <person name="Diallinas G."/>
            <person name="Emri T."/>
            <person name="Fekete E."/>
            <person name="Flipphi M."/>
            <person name="Freyberg S."/>
            <person name="Gallo A."/>
            <person name="Gournas C."/>
            <person name="Habgood R."/>
            <person name="Hainaut M."/>
            <person name="Harispe M.L."/>
            <person name="Henrissat B."/>
            <person name="Hilden K.S."/>
            <person name="Hope R."/>
            <person name="Hossain A."/>
            <person name="Karabika E."/>
            <person name="Karaffa L."/>
            <person name="Karanyi Z."/>
            <person name="Krasevec N."/>
            <person name="Kuo A."/>
            <person name="Kusch H."/>
            <person name="LaButti K."/>
            <person name="Lagendijk E.L."/>
            <person name="Lapidus A."/>
            <person name="Levasseur A."/>
            <person name="Lindquist E."/>
            <person name="Lipzen A."/>
            <person name="Logrieco A.F."/>
            <person name="MacCabe A."/>
            <person name="Maekelae M.R."/>
            <person name="Malavazi I."/>
            <person name="Melin P."/>
            <person name="Meyer V."/>
            <person name="Mielnichuk N."/>
            <person name="Miskei M."/>
            <person name="Molnar A.P."/>
            <person name="Mule G."/>
            <person name="Ngan C.Y."/>
            <person name="Orejas M."/>
            <person name="Orosz E."/>
            <person name="Ouedraogo J.P."/>
            <person name="Overkamp K.M."/>
            <person name="Park H.-S."/>
            <person name="Perrone G."/>
            <person name="Piumi F."/>
            <person name="Punt P.J."/>
            <person name="Ram A.F."/>
            <person name="Ramon A."/>
            <person name="Rauscher S."/>
            <person name="Record E."/>
            <person name="Riano-Pachon D.M."/>
            <person name="Robert V."/>
            <person name="Roehrig J."/>
            <person name="Ruller R."/>
            <person name="Salamov A."/>
            <person name="Salih N.S."/>
            <person name="Samson R.A."/>
            <person name="Sandor E."/>
            <person name="Sanguinetti M."/>
            <person name="Schuetze T."/>
            <person name="Sepcic K."/>
            <person name="Shelest E."/>
            <person name="Sherlock G."/>
            <person name="Sophianopoulou V."/>
            <person name="Squina F.M."/>
            <person name="Sun H."/>
            <person name="Susca A."/>
            <person name="Todd R.B."/>
            <person name="Tsang A."/>
            <person name="Unkles S.E."/>
            <person name="van de Wiele N."/>
            <person name="van Rossen-Uffink D."/>
            <person name="Oliveira J.V."/>
            <person name="Vesth T.C."/>
            <person name="Visser J."/>
            <person name="Yu J.-H."/>
            <person name="Zhou M."/>
            <person name="Andersen M.R."/>
            <person name="Archer D.B."/>
            <person name="Baker S.E."/>
            <person name="Benoit I."/>
            <person name="Brakhage A.A."/>
            <person name="Braus G.H."/>
            <person name="Fischer R."/>
            <person name="Frisvad J.C."/>
            <person name="Goldman G.H."/>
            <person name="Houbraken J."/>
            <person name="Oakley B."/>
            <person name="Pocsi I."/>
            <person name="Scazzocchio C."/>
            <person name="Seiboth B."/>
            <person name="vanKuyk P.A."/>
            <person name="Wortman J."/>
            <person name="Dyer P.S."/>
            <person name="Grigoriev I.V."/>
        </authorList>
    </citation>
    <scope>NUCLEOTIDE SEQUENCE [LARGE SCALE GENOMIC DNA]</scope>
    <source>
        <strain evidence="3">ITEM 5010</strain>
    </source>
</reference>
<evidence type="ECO:0000313" key="2">
    <source>
        <dbReference type="EMBL" id="OOF90012.1"/>
    </source>
</evidence>
<dbReference type="Proteomes" id="UP000188318">
    <property type="component" value="Unassembled WGS sequence"/>
</dbReference>